<evidence type="ECO:0000256" key="7">
    <source>
        <dbReference type="ARBA" id="ARBA00022723"/>
    </source>
</evidence>
<keyword evidence="7 15" id="KW-0479">Metal-binding</keyword>
<comment type="caution">
    <text evidence="18">The sequence shown here is derived from an EMBL/GenBank/DDBJ whole genome shotgun (WGS) entry which is preliminary data.</text>
</comment>
<proteinExistence type="inferred from homology"/>
<keyword evidence="8 15" id="KW-0227">DNA damage</keyword>
<evidence type="ECO:0000256" key="11">
    <source>
        <dbReference type="ARBA" id="ARBA00022833"/>
    </source>
</evidence>
<dbReference type="PANTHER" id="PTHR20973">
    <property type="entry name" value="NON-SMC ELEMENT 1-RELATED"/>
    <property type="match status" value="1"/>
</dbReference>
<dbReference type="InterPro" id="IPR014857">
    <property type="entry name" value="Nse1_RING_C4HC3-type"/>
</dbReference>
<dbReference type="Proteomes" id="UP000317494">
    <property type="component" value="Unassembled WGS sequence"/>
</dbReference>
<name>A0A507DMZ4_9FUNG</name>
<dbReference type="EC" id="2.3.2.27" evidence="4 15"/>
<evidence type="ECO:0000256" key="13">
    <source>
        <dbReference type="ARBA" id="ARBA00023204"/>
    </source>
</evidence>
<evidence type="ECO:0000256" key="2">
    <source>
        <dbReference type="ARBA" id="ARBA00004123"/>
    </source>
</evidence>
<dbReference type="Pfam" id="PF08746">
    <property type="entry name" value="zf-RING-like"/>
    <property type="match status" value="1"/>
</dbReference>
<dbReference type="GO" id="GO:0008270">
    <property type="term" value="F:zinc ion binding"/>
    <property type="evidence" value="ECO:0007669"/>
    <property type="project" value="UniProtKB-KW"/>
</dbReference>
<sequence length="380" mass="43839">MHRLRSCDSHERLSQCPILSFFFDCDTSLARRQHPAILAVNMPVEPLPDTHKLLIQECMKKAVLDEPAVQELARKCFLVVHGPGAYNPEEFNQIIATINNALEKVDMKLERGRHPNDGRRFYALINLRADEASKYATEYTNAEIIFFKKLVELLVNSTDESFEILKINAINAGENCTPKTKPKEAGVLVERFKDDGWLDDRDEHWVLGVRAAMELQFYLRQEFPDRTKICDACQEVLLHDVVWCSTVGCKFSVHKHCERTYMAQLVRKVCPQCRQSWDAQSPENNARPRFEGTENQNDDDDKEQEDEVADCQVTLRELSRHPPSTKTRRVYWEDDGDLAPVRKRHVPQANSEEAMENQDESEDQVAKRRRMKGKAPARDG</sequence>
<keyword evidence="6 15" id="KW-0808">Transferase</keyword>
<dbReference type="SUPFAM" id="SSF57850">
    <property type="entry name" value="RING/U-box"/>
    <property type="match status" value="1"/>
</dbReference>
<evidence type="ECO:0000256" key="10">
    <source>
        <dbReference type="ARBA" id="ARBA00022786"/>
    </source>
</evidence>
<evidence type="ECO:0000256" key="8">
    <source>
        <dbReference type="ARBA" id="ARBA00022763"/>
    </source>
</evidence>
<dbReference type="VEuPathDB" id="FungiDB:SeMB42_g01329"/>
<comment type="similarity">
    <text evidence="3 15">Belongs to the NSE1 family.</text>
</comment>
<comment type="subcellular location">
    <subcellularLocation>
        <location evidence="2 15">Nucleus</location>
    </subcellularLocation>
</comment>
<dbReference type="STRING" id="286115.A0A507DMZ4"/>
<keyword evidence="14 15" id="KW-0539">Nucleus</keyword>
<dbReference type="GO" id="GO:0005634">
    <property type="term" value="C:nucleus"/>
    <property type="evidence" value="ECO:0007669"/>
    <property type="project" value="UniProtKB-SubCell"/>
</dbReference>
<dbReference type="Gene3D" id="3.90.1150.220">
    <property type="match status" value="1"/>
</dbReference>
<dbReference type="InterPro" id="IPR013083">
    <property type="entry name" value="Znf_RING/FYVE/PHD"/>
</dbReference>
<dbReference type="GO" id="GO:0030915">
    <property type="term" value="C:Smc5-Smc6 complex"/>
    <property type="evidence" value="ECO:0007669"/>
    <property type="project" value="UniProtKB-UniRule"/>
</dbReference>
<keyword evidence="19" id="KW-1185">Reference proteome</keyword>
<accession>A0A507DMZ4</accession>
<dbReference type="GO" id="GO:0000724">
    <property type="term" value="P:double-strand break repair via homologous recombination"/>
    <property type="evidence" value="ECO:0007669"/>
    <property type="project" value="TreeGrafter"/>
</dbReference>
<dbReference type="Pfam" id="PF07574">
    <property type="entry name" value="SMC_Nse1"/>
    <property type="match status" value="1"/>
</dbReference>
<evidence type="ECO:0000256" key="9">
    <source>
        <dbReference type="ARBA" id="ARBA00022771"/>
    </source>
</evidence>
<evidence type="ECO:0000313" key="19">
    <source>
        <dbReference type="Proteomes" id="UP000317494"/>
    </source>
</evidence>
<evidence type="ECO:0000313" key="18">
    <source>
        <dbReference type="EMBL" id="TPX52557.1"/>
    </source>
</evidence>
<feature type="compositionally biased region" description="Acidic residues" evidence="16">
    <location>
        <begin position="296"/>
        <end position="309"/>
    </location>
</feature>
<feature type="compositionally biased region" description="Acidic residues" evidence="16">
    <location>
        <begin position="353"/>
        <end position="363"/>
    </location>
</feature>
<dbReference type="InterPro" id="IPR011513">
    <property type="entry name" value="Nse1"/>
</dbReference>
<protein>
    <recommendedName>
        <fullName evidence="5 15">Non-structural maintenance of chromosomes element 1 homolog</fullName>
        <ecNumber evidence="4 15">2.3.2.27</ecNumber>
    </recommendedName>
</protein>
<evidence type="ECO:0000256" key="12">
    <source>
        <dbReference type="ARBA" id="ARBA00023172"/>
    </source>
</evidence>
<comment type="subunit">
    <text evidence="15">Component of the Smc5-Smc6 complex.</text>
</comment>
<dbReference type="GO" id="GO:0061630">
    <property type="term" value="F:ubiquitin protein ligase activity"/>
    <property type="evidence" value="ECO:0007669"/>
    <property type="project" value="UniProtKB-EC"/>
</dbReference>
<keyword evidence="9 15" id="KW-0863">Zinc-finger</keyword>
<evidence type="ECO:0000256" key="15">
    <source>
        <dbReference type="RuleBase" id="RU368018"/>
    </source>
</evidence>
<reference evidence="18 19" key="1">
    <citation type="journal article" date="2019" name="Sci. Rep.">
        <title>Comparative genomics of chytrid fungi reveal insights into the obligate biotrophic and pathogenic lifestyle of Synchytrium endobioticum.</title>
        <authorList>
            <person name="van de Vossenberg B.T.L.H."/>
            <person name="Warris S."/>
            <person name="Nguyen H.D.T."/>
            <person name="van Gent-Pelzer M.P.E."/>
            <person name="Joly D.L."/>
            <person name="van de Geest H.C."/>
            <person name="Bonants P.J.M."/>
            <person name="Smith D.S."/>
            <person name="Levesque C.A."/>
            <person name="van der Lee T.A.J."/>
        </authorList>
    </citation>
    <scope>NUCLEOTIDE SEQUENCE [LARGE SCALE GENOMIC DNA]</scope>
    <source>
        <strain evidence="18 19">MB42</strain>
    </source>
</reference>
<dbReference type="InterPro" id="IPR036388">
    <property type="entry name" value="WH-like_DNA-bd_sf"/>
</dbReference>
<feature type="compositionally biased region" description="Basic residues" evidence="16">
    <location>
        <begin position="367"/>
        <end position="380"/>
    </location>
</feature>
<gene>
    <name evidence="18" type="ORF">SeMB42_g01329</name>
</gene>
<evidence type="ECO:0000256" key="14">
    <source>
        <dbReference type="ARBA" id="ARBA00023242"/>
    </source>
</evidence>
<keyword evidence="13 15" id="KW-0234">DNA repair</keyword>
<dbReference type="Gene3D" id="3.30.40.10">
    <property type="entry name" value="Zinc/RING finger domain, C3HC4 (zinc finger)"/>
    <property type="match status" value="1"/>
</dbReference>
<feature type="region of interest" description="Disordered" evidence="16">
    <location>
        <begin position="278"/>
        <end position="380"/>
    </location>
</feature>
<evidence type="ECO:0000256" key="6">
    <source>
        <dbReference type="ARBA" id="ARBA00022679"/>
    </source>
</evidence>
<evidence type="ECO:0000256" key="4">
    <source>
        <dbReference type="ARBA" id="ARBA00012483"/>
    </source>
</evidence>
<evidence type="ECO:0000256" key="5">
    <source>
        <dbReference type="ARBA" id="ARBA00019422"/>
    </source>
</evidence>
<comment type="catalytic activity">
    <reaction evidence="1 15">
        <text>S-ubiquitinyl-[E2 ubiquitin-conjugating enzyme]-L-cysteine + [acceptor protein]-L-lysine = [E2 ubiquitin-conjugating enzyme]-L-cysteine + N(6)-ubiquitinyl-[acceptor protein]-L-lysine.</text>
        <dbReference type="EC" id="2.3.2.27"/>
    </reaction>
</comment>
<evidence type="ECO:0000256" key="3">
    <source>
        <dbReference type="ARBA" id="ARBA00010258"/>
    </source>
</evidence>
<dbReference type="EMBL" id="QEAN01000033">
    <property type="protein sequence ID" value="TPX52557.1"/>
    <property type="molecule type" value="Genomic_DNA"/>
</dbReference>
<organism evidence="18 19">
    <name type="scientific">Synchytrium endobioticum</name>
    <dbReference type="NCBI Taxonomy" id="286115"/>
    <lineage>
        <taxon>Eukaryota</taxon>
        <taxon>Fungi</taxon>
        <taxon>Fungi incertae sedis</taxon>
        <taxon>Chytridiomycota</taxon>
        <taxon>Chytridiomycota incertae sedis</taxon>
        <taxon>Chytridiomycetes</taxon>
        <taxon>Synchytriales</taxon>
        <taxon>Synchytriaceae</taxon>
        <taxon>Synchytrium</taxon>
    </lineage>
</organism>
<keyword evidence="11 15" id="KW-0862">Zinc</keyword>
<comment type="function">
    <text evidence="15">Acts in a DNA repair pathway for removal of UV-induced DNA damage that is distinct from classical nucleotide excision repair and in repair of ionizing radiation damage. Functions in homologous recombination repair of DNA double strand breaks and in recovery of stalled replication forks.</text>
</comment>
<dbReference type="AlphaFoldDB" id="A0A507DMZ4"/>
<evidence type="ECO:0000256" key="16">
    <source>
        <dbReference type="SAM" id="MobiDB-lite"/>
    </source>
</evidence>
<dbReference type="Gene3D" id="1.10.10.10">
    <property type="entry name" value="Winged helix-like DNA-binding domain superfamily/Winged helix DNA-binding domain"/>
    <property type="match status" value="1"/>
</dbReference>
<feature type="domain" description="Non-structural maintenance of chromosomes element 1 RING C4HC3-type" evidence="17">
    <location>
        <begin position="230"/>
        <end position="273"/>
    </location>
</feature>
<keyword evidence="12 15" id="KW-0233">DNA recombination</keyword>
<evidence type="ECO:0000259" key="17">
    <source>
        <dbReference type="Pfam" id="PF08746"/>
    </source>
</evidence>
<dbReference type="PANTHER" id="PTHR20973:SF0">
    <property type="entry name" value="NON-STRUCTURAL MAINTENANCE OF CHROMOSOMES ELEMENT 1 HOMOLOG"/>
    <property type="match status" value="1"/>
</dbReference>
<evidence type="ECO:0000256" key="1">
    <source>
        <dbReference type="ARBA" id="ARBA00000900"/>
    </source>
</evidence>
<keyword evidence="10 15" id="KW-0833">Ubl conjugation pathway</keyword>